<evidence type="ECO:0000313" key="1">
    <source>
        <dbReference type="EMBL" id="EHJ59488.1"/>
    </source>
</evidence>
<organism evidence="1 2">
    <name type="scientific">Novosphingobium pentaromativorans US6-1</name>
    <dbReference type="NCBI Taxonomy" id="1088721"/>
    <lineage>
        <taxon>Bacteria</taxon>
        <taxon>Pseudomonadati</taxon>
        <taxon>Pseudomonadota</taxon>
        <taxon>Alphaproteobacteria</taxon>
        <taxon>Sphingomonadales</taxon>
        <taxon>Sphingomonadaceae</taxon>
        <taxon>Novosphingobium</taxon>
    </lineage>
</organism>
<accession>G6EGP5</accession>
<dbReference type="InterPro" id="IPR032710">
    <property type="entry name" value="NTF2-like_dom_sf"/>
</dbReference>
<sequence>MMTGFLDDLKVTRSMQLERLREPVSRQARIDNMIEHMQAEHDNEFERLAATISPDPCWNLHPIGAWQGWESVLRMYHANFPFAPEGPLEMIKGVHDPRVAMWGEDHVLFHMAIYADEYPLHRNLTILIKFQGNLVQGETVFLTDENLIAFMRNHVKELGTDKFEGFVPFPAA</sequence>
<gene>
    <name evidence="1" type="ORF">NSU_3516</name>
</gene>
<dbReference type="EMBL" id="AGFM01000056">
    <property type="protein sequence ID" value="EHJ59488.1"/>
    <property type="molecule type" value="Genomic_DNA"/>
</dbReference>
<dbReference type="Proteomes" id="UP000004030">
    <property type="component" value="Unassembled WGS sequence"/>
</dbReference>
<dbReference type="SUPFAM" id="SSF54427">
    <property type="entry name" value="NTF2-like"/>
    <property type="match status" value="1"/>
</dbReference>
<evidence type="ECO:0000313" key="2">
    <source>
        <dbReference type="Proteomes" id="UP000004030"/>
    </source>
</evidence>
<dbReference type="PATRIC" id="fig|1088721.3.peg.3470"/>
<reference evidence="1 2" key="1">
    <citation type="journal article" date="2012" name="J. Bacteriol.">
        <title>Genome sequence of benzo(a)pyrene-degrading bacterium Novosphingobium pentaromativorans US6-1.</title>
        <authorList>
            <person name="Luo Y.R."/>
            <person name="Kang S.G."/>
            <person name="Kim S.J."/>
            <person name="Kim M.R."/>
            <person name="Li N."/>
            <person name="Lee J.H."/>
            <person name="Kwon K.K."/>
        </authorList>
    </citation>
    <scope>NUCLEOTIDE SEQUENCE [LARGE SCALE GENOMIC DNA]</scope>
    <source>
        <strain evidence="1 2">US6-1</strain>
    </source>
</reference>
<evidence type="ECO:0008006" key="3">
    <source>
        <dbReference type="Google" id="ProtNLM"/>
    </source>
</evidence>
<proteinExistence type="predicted"/>
<protein>
    <recommendedName>
        <fullName evidence="3">SnoaL-like domain-containing protein</fullName>
    </recommendedName>
</protein>
<name>G6EGP5_9SPHN</name>
<keyword evidence="2" id="KW-1185">Reference proteome</keyword>
<comment type="caution">
    <text evidence="1">The sequence shown here is derived from an EMBL/GenBank/DDBJ whole genome shotgun (WGS) entry which is preliminary data.</text>
</comment>
<dbReference type="AlphaFoldDB" id="G6EGP5"/>